<evidence type="ECO:0000256" key="1">
    <source>
        <dbReference type="SAM" id="MobiDB-lite"/>
    </source>
</evidence>
<evidence type="ECO:0000313" key="3">
    <source>
        <dbReference type="Proteomes" id="UP001159363"/>
    </source>
</evidence>
<sequence>MPELCDACVARSQADVGEDPLRAPSTPPPPHPREMVSGGGIRLLANYKSLRIVALNAPFPWRARNLWCSPGFGIAHGIVNPRAGIGTGGLSESVLGTDDFWTCARVLGCKQRRSGFSQRNVYKVCMLCLSRRVPLPTLEPEVTSRRKICDCEHQCSEECGWQAGLLYWMPKTFQSCLLAAAVAERLARSPPNNANRVQSPAGSPDICMWESCRTMPLVGRFSRGYPVFLALSFRRCSIFTSVTLVGSRDHYVKSRPNFLIHSVRE</sequence>
<accession>A0ABQ9I601</accession>
<reference evidence="2 3" key="1">
    <citation type="submission" date="2023-02" db="EMBL/GenBank/DDBJ databases">
        <title>LHISI_Scaffold_Assembly.</title>
        <authorList>
            <person name="Stuart O.P."/>
            <person name="Cleave R."/>
            <person name="Magrath M.J.L."/>
            <person name="Mikheyev A.S."/>
        </authorList>
    </citation>
    <scope>NUCLEOTIDE SEQUENCE [LARGE SCALE GENOMIC DNA]</scope>
    <source>
        <strain evidence="2">Daus_M_001</strain>
        <tissue evidence="2">Leg muscle</tissue>
    </source>
</reference>
<comment type="caution">
    <text evidence="2">The sequence shown here is derived from an EMBL/GenBank/DDBJ whole genome shotgun (WGS) entry which is preliminary data.</text>
</comment>
<dbReference type="Proteomes" id="UP001159363">
    <property type="component" value="Chromosome 2"/>
</dbReference>
<name>A0ABQ9I601_9NEOP</name>
<evidence type="ECO:0000313" key="2">
    <source>
        <dbReference type="EMBL" id="KAJ8892064.1"/>
    </source>
</evidence>
<protein>
    <submittedName>
        <fullName evidence="2">Uncharacterized protein</fullName>
    </submittedName>
</protein>
<keyword evidence="3" id="KW-1185">Reference proteome</keyword>
<gene>
    <name evidence="2" type="ORF">PR048_004638</name>
</gene>
<dbReference type="EMBL" id="JARBHB010000002">
    <property type="protein sequence ID" value="KAJ8892064.1"/>
    <property type="molecule type" value="Genomic_DNA"/>
</dbReference>
<organism evidence="2 3">
    <name type="scientific">Dryococelus australis</name>
    <dbReference type="NCBI Taxonomy" id="614101"/>
    <lineage>
        <taxon>Eukaryota</taxon>
        <taxon>Metazoa</taxon>
        <taxon>Ecdysozoa</taxon>
        <taxon>Arthropoda</taxon>
        <taxon>Hexapoda</taxon>
        <taxon>Insecta</taxon>
        <taxon>Pterygota</taxon>
        <taxon>Neoptera</taxon>
        <taxon>Polyneoptera</taxon>
        <taxon>Phasmatodea</taxon>
        <taxon>Verophasmatodea</taxon>
        <taxon>Anareolatae</taxon>
        <taxon>Phasmatidae</taxon>
        <taxon>Eurycanthinae</taxon>
        <taxon>Dryococelus</taxon>
    </lineage>
</organism>
<proteinExistence type="predicted"/>
<feature type="region of interest" description="Disordered" evidence="1">
    <location>
        <begin position="16"/>
        <end position="35"/>
    </location>
</feature>